<proteinExistence type="predicted"/>
<keyword evidence="1" id="KW-0175">Coiled coil</keyword>
<name>J9AKQ9_WUCBA</name>
<dbReference type="InterPro" id="IPR036638">
    <property type="entry name" value="HLH_DNA-bd_sf"/>
</dbReference>
<feature type="domain" description="BHLH" evidence="2">
    <location>
        <begin position="1"/>
        <end position="41"/>
    </location>
</feature>
<reference evidence="4" key="1">
    <citation type="submission" date="2012-08" db="EMBL/GenBank/DDBJ databases">
        <title>The Genome Sequence of Wuchereria bancrofti.</title>
        <authorList>
            <person name="Nutman T.B."/>
            <person name="Fink D.L."/>
            <person name="Russ C."/>
            <person name="Young S."/>
            <person name="Zeng Q."/>
            <person name="Koehrsen M."/>
            <person name="Alvarado L."/>
            <person name="Berlin A."/>
            <person name="Chapman S.B."/>
            <person name="Chen Z."/>
            <person name="Freedman E."/>
            <person name="Gellesch M."/>
            <person name="Goldberg J."/>
            <person name="Griggs A."/>
            <person name="Gujja S."/>
            <person name="Heilman E.R."/>
            <person name="Heiman D."/>
            <person name="Hepburn T."/>
            <person name="Howarth C."/>
            <person name="Jen D."/>
            <person name="Larson L."/>
            <person name="Lewis B."/>
            <person name="Mehta T."/>
            <person name="Park D."/>
            <person name="Pearson M."/>
            <person name="Roberts A."/>
            <person name="Saif S."/>
            <person name="Shea T."/>
            <person name="Shenoy N."/>
            <person name="Sisk P."/>
            <person name="Stolte C."/>
            <person name="Sykes S."/>
            <person name="Walk T."/>
            <person name="White J."/>
            <person name="Yandava C."/>
            <person name="Haas B."/>
            <person name="Henn M.R."/>
            <person name="Nusbaum C."/>
            <person name="Birren B."/>
        </authorList>
    </citation>
    <scope>NUCLEOTIDE SEQUENCE [LARGE SCALE GENOMIC DNA]</scope>
    <source>
        <strain evidence="4">NA</strain>
    </source>
</reference>
<dbReference type="Pfam" id="PF00010">
    <property type="entry name" value="HLH"/>
    <property type="match status" value="1"/>
</dbReference>
<protein>
    <recommendedName>
        <fullName evidence="2">BHLH domain-containing protein</fullName>
    </recommendedName>
</protein>
<feature type="coiled-coil region" evidence="1">
    <location>
        <begin position="31"/>
        <end position="65"/>
    </location>
</feature>
<gene>
    <name evidence="3" type="ORF">WUBG_14258</name>
</gene>
<evidence type="ECO:0000313" key="4">
    <source>
        <dbReference type="Proteomes" id="UP000004810"/>
    </source>
</evidence>
<feature type="non-terminal residue" evidence="3">
    <location>
        <position position="66"/>
    </location>
</feature>
<dbReference type="GO" id="GO:0046983">
    <property type="term" value="F:protein dimerization activity"/>
    <property type="evidence" value="ECO:0007669"/>
    <property type="project" value="InterPro"/>
</dbReference>
<evidence type="ECO:0000313" key="3">
    <source>
        <dbReference type="EMBL" id="EJW74835.1"/>
    </source>
</evidence>
<accession>J9AKQ9</accession>
<dbReference type="Gene3D" id="4.10.280.10">
    <property type="entry name" value="Helix-loop-helix DNA-binding domain"/>
    <property type="match status" value="1"/>
</dbReference>
<dbReference type="PROSITE" id="PS50888">
    <property type="entry name" value="BHLH"/>
    <property type="match status" value="1"/>
</dbReference>
<evidence type="ECO:0000256" key="1">
    <source>
        <dbReference type="SAM" id="Coils"/>
    </source>
</evidence>
<dbReference type="SUPFAM" id="SSF47459">
    <property type="entry name" value="HLH, helix-loop-helix DNA-binding domain"/>
    <property type="match status" value="1"/>
</dbReference>
<comment type="caution">
    <text evidence="3">The sequence shown here is derived from an EMBL/GenBank/DDBJ whole genome shotgun (WGS) entry which is preliminary data.</text>
</comment>
<dbReference type="InterPro" id="IPR011598">
    <property type="entry name" value="bHLH_dom"/>
</dbReference>
<dbReference type="Proteomes" id="UP000004810">
    <property type="component" value="Unassembled WGS sequence"/>
</dbReference>
<dbReference type="EMBL" id="ADBV01011511">
    <property type="protein sequence ID" value="EJW74835.1"/>
    <property type="molecule type" value="Genomic_DNA"/>
</dbReference>
<evidence type="ECO:0000259" key="2">
    <source>
        <dbReference type="PROSITE" id="PS50888"/>
    </source>
</evidence>
<organism evidence="3 4">
    <name type="scientific">Wuchereria bancrofti</name>
    <dbReference type="NCBI Taxonomy" id="6293"/>
    <lineage>
        <taxon>Eukaryota</taxon>
        <taxon>Metazoa</taxon>
        <taxon>Ecdysozoa</taxon>
        <taxon>Nematoda</taxon>
        <taxon>Chromadorea</taxon>
        <taxon>Rhabditida</taxon>
        <taxon>Spirurina</taxon>
        <taxon>Spiruromorpha</taxon>
        <taxon>Filarioidea</taxon>
        <taxon>Onchocercidae</taxon>
        <taxon>Wuchereria</taxon>
    </lineage>
</organism>
<sequence>RCALKDGFEQLLNSLPNLYGCGTKPTNAVVLTRAAERIRQLKAEIALDEEKTKQLKQNIQRLNDKI</sequence>
<feature type="non-terminal residue" evidence="3">
    <location>
        <position position="1"/>
    </location>
</feature>
<dbReference type="AlphaFoldDB" id="J9AKQ9"/>